<evidence type="ECO:0000313" key="3">
    <source>
        <dbReference type="Proteomes" id="UP000006514"/>
    </source>
</evidence>
<organism evidence="2 3">
    <name type="scientific">Auricularia subglabra (strain TFB-10046 / SS5)</name>
    <name type="common">White-rot fungus</name>
    <name type="synonym">Auricularia delicata (strain TFB10046)</name>
    <dbReference type="NCBI Taxonomy" id="717982"/>
    <lineage>
        <taxon>Eukaryota</taxon>
        <taxon>Fungi</taxon>
        <taxon>Dikarya</taxon>
        <taxon>Basidiomycota</taxon>
        <taxon>Agaricomycotina</taxon>
        <taxon>Agaricomycetes</taxon>
        <taxon>Auriculariales</taxon>
        <taxon>Auriculariaceae</taxon>
        <taxon>Auricularia</taxon>
    </lineage>
</organism>
<evidence type="ECO:0000256" key="1">
    <source>
        <dbReference type="SAM" id="MobiDB-lite"/>
    </source>
</evidence>
<keyword evidence="3" id="KW-1185">Reference proteome</keyword>
<reference evidence="3" key="1">
    <citation type="journal article" date="2012" name="Science">
        <title>The Paleozoic origin of enzymatic lignin decomposition reconstructed from 31 fungal genomes.</title>
        <authorList>
            <person name="Floudas D."/>
            <person name="Binder M."/>
            <person name="Riley R."/>
            <person name="Barry K."/>
            <person name="Blanchette R.A."/>
            <person name="Henrissat B."/>
            <person name="Martinez A.T."/>
            <person name="Otillar R."/>
            <person name="Spatafora J.W."/>
            <person name="Yadav J.S."/>
            <person name="Aerts A."/>
            <person name="Benoit I."/>
            <person name="Boyd A."/>
            <person name="Carlson A."/>
            <person name="Copeland A."/>
            <person name="Coutinho P.M."/>
            <person name="de Vries R.P."/>
            <person name="Ferreira P."/>
            <person name="Findley K."/>
            <person name="Foster B."/>
            <person name="Gaskell J."/>
            <person name="Glotzer D."/>
            <person name="Gorecki P."/>
            <person name="Heitman J."/>
            <person name="Hesse C."/>
            <person name="Hori C."/>
            <person name="Igarashi K."/>
            <person name="Jurgens J.A."/>
            <person name="Kallen N."/>
            <person name="Kersten P."/>
            <person name="Kohler A."/>
            <person name="Kuees U."/>
            <person name="Kumar T.K.A."/>
            <person name="Kuo A."/>
            <person name="LaButti K."/>
            <person name="Larrondo L.F."/>
            <person name="Lindquist E."/>
            <person name="Ling A."/>
            <person name="Lombard V."/>
            <person name="Lucas S."/>
            <person name="Lundell T."/>
            <person name="Martin R."/>
            <person name="McLaughlin D.J."/>
            <person name="Morgenstern I."/>
            <person name="Morin E."/>
            <person name="Murat C."/>
            <person name="Nagy L.G."/>
            <person name="Nolan M."/>
            <person name="Ohm R.A."/>
            <person name="Patyshakuliyeva A."/>
            <person name="Rokas A."/>
            <person name="Ruiz-Duenas F.J."/>
            <person name="Sabat G."/>
            <person name="Salamov A."/>
            <person name="Samejima M."/>
            <person name="Schmutz J."/>
            <person name="Slot J.C."/>
            <person name="St John F."/>
            <person name="Stenlid J."/>
            <person name="Sun H."/>
            <person name="Sun S."/>
            <person name="Syed K."/>
            <person name="Tsang A."/>
            <person name="Wiebenga A."/>
            <person name="Young D."/>
            <person name="Pisabarro A."/>
            <person name="Eastwood D.C."/>
            <person name="Martin F."/>
            <person name="Cullen D."/>
            <person name="Grigoriev I.V."/>
            <person name="Hibbett D.S."/>
        </authorList>
    </citation>
    <scope>NUCLEOTIDE SEQUENCE [LARGE SCALE GENOMIC DNA]</scope>
    <source>
        <strain evidence="3">TFB10046</strain>
    </source>
</reference>
<sequence>MLVSRNTTHHRAQNPPRVVSGTILRTPRYRTVPQASRAASTLFLLVSRPLSASPVSDEASAERHVSRGQRMAIIDSNLLAALCQSQHATADPDCKAPPAQAPRIDGQGAAASVGGNPPSVSSSSRVEARAFARQRREHEQENGDSVELRARSAPAGLTRPLPHHILVAVDCASLIEPVQNVKPGATSEITFFVVRRAWPRRVWAGLTFDGISFSLFVVLSLHYQGRLLSCPSILSVTNAARCNKDAAYTDWRRLAWKLPAAGMRRDTSTFRTRFNYAFLPPAARSTSTFRSTRRAAASSPRGSKDSAACAQRLTGLAAVVLNRGGVRALSQRSSPQRLGERVTARSLVVCAPAAPITSSQPPALVQDGAEARSLPPPSTPPASPRACVPSSSRHPSPSLTSLIACGANGGYLAPLPPPSPVTGANAVQPHSRLASGGAATCCAQASICSACGAAVQLAVTAVLGRSQAQNPSTAVLSSRLRRARSLWYVQRLLIGVSRADNLSQPVHFFFRLRRAPPIDAGGCLHHVQAPLAASPPALTRVFFRLRRAIDTVVRGIRKSTSGMSNPLYRRFFDFSSACGARSCEALLGEPCRASAALPRFFFHLRRATHRLFKFSFACGAPM</sequence>
<proteinExistence type="predicted"/>
<feature type="compositionally biased region" description="Pro residues" evidence="1">
    <location>
        <begin position="374"/>
        <end position="383"/>
    </location>
</feature>
<gene>
    <name evidence="2" type="ORF">AURDEDRAFT_177586</name>
</gene>
<feature type="compositionally biased region" description="Low complexity" evidence="1">
    <location>
        <begin position="112"/>
        <end position="124"/>
    </location>
</feature>
<name>J0WNB7_AURST</name>
<evidence type="ECO:0000313" key="2">
    <source>
        <dbReference type="EMBL" id="EJD33340.1"/>
    </source>
</evidence>
<dbReference type="Proteomes" id="UP000006514">
    <property type="component" value="Unassembled WGS sequence"/>
</dbReference>
<protein>
    <submittedName>
        <fullName evidence="2">Uncharacterized protein</fullName>
    </submittedName>
</protein>
<feature type="region of interest" description="Disordered" evidence="1">
    <location>
        <begin position="368"/>
        <end position="394"/>
    </location>
</feature>
<feature type="compositionally biased region" description="Low complexity" evidence="1">
    <location>
        <begin position="384"/>
        <end position="394"/>
    </location>
</feature>
<accession>J0WNB7</accession>
<dbReference type="AlphaFoldDB" id="J0WNB7"/>
<dbReference type="InParanoid" id="J0WNB7"/>
<dbReference type="EMBL" id="JH688289">
    <property type="protein sequence ID" value="EJD33340.1"/>
    <property type="molecule type" value="Genomic_DNA"/>
</dbReference>
<dbReference type="KEGG" id="adl:AURDEDRAFT_177586"/>
<feature type="region of interest" description="Disordered" evidence="1">
    <location>
        <begin position="89"/>
        <end position="124"/>
    </location>
</feature>